<keyword evidence="11" id="KW-0805">Transcription regulation</keyword>
<dbReference type="InterPro" id="IPR001471">
    <property type="entry name" value="AP2/ERF_dom"/>
</dbReference>
<proteinExistence type="inferred from homology"/>
<feature type="chain" id="PRO_5029933799" description="Pectate lyase" evidence="17">
    <location>
        <begin position="26"/>
        <end position="748"/>
    </location>
</feature>
<dbReference type="InterPro" id="IPR016177">
    <property type="entry name" value="DNA-bd_dom_sf"/>
</dbReference>
<dbReference type="Pfam" id="PF00847">
    <property type="entry name" value="AP2"/>
    <property type="match status" value="1"/>
</dbReference>
<keyword evidence="16" id="KW-0539">Nucleus</keyword>
<dbReference type="GO" id="GO:0045490">
    <property type="term" value="P:pectin catabolic process"/>
    <property type="evidence" value="ECO:0007669"/>
    <property type="project" value="UniProtKB-UniPathway"/>
</dbReference>
<dbReference type="GO" id="GO:0030570">
    <property type="term" value="F:pectate lyase activity"/>
    <property type="evidence" value="ECO:0007669"/>
    <property type="project" value="UniProtKB-EC"/>
</dbReference>
<evidence type="ECO:0000256" key="2">
    <source>
        <dbReference type="ARBA" id="ARBA00004123"/>
    </source>
</evidence>
<feature type="signal peptide" evidence="17">
    <location>
        <begin position="1"/>
        <end position="25"/>
    </location>
</feature>
<dbReference type="InterPro" id="IPR011050">
    <property type="entry name" value="Pectin_lyase_fold/virulence"/>
</dbReference>
<keyword evidence="15 17" id="KW-0456">Lyase</keyword>
<dbReference type="InterPro" id="IPR036955">
    <property type="entry name" value="AP2/ERF_dom_sf"/>
</dbReference>
<evidence type="ECO:0000256" key="8">
    <source>
        <dbReference type="ARBA" id="ARBA00022723"/>
    </source>
</evidence>
<dbReference type="AlphaFoldDB" id="A0A7J6DXY9"/>
<keyword evidence="8 17" id="KW-0479">Metal-binding</keyword>
<dbReference type="EC" id="4.2.2.2" evidence="6 17"/>
<dbReference type="PANTHER" id="PTHR31683">
    <property type="entry name" value="PECTATE LYASE 18-RELATED"/>
    <property type="match status" value="1"/>
</dbReference>
<evidence type="ECO:0000256" key="15">
    <source>
        <dbReference type="ARBA" id="ARBA00023239"/>
    </source>
</evidence>
<dbReference type="SMART" id="SM00656">
    <property type="entry name" value="Amb_all"/>
    <property type="match status" value="1"/>
</dbReference>
<dbReference type="UniPathway" id="UPA00545">
    <property type="reaction ID" value="UER00824"/>
</dbReference>
<dbReference type="Pfam" id="PF00544">
    <property type="entry name" value="Pectate_lyase_4"/>
    <property type="match status" value="1"/>
</dbReference>
<name>A0A7J6DXY9_CANSA</name>
<evidence type="ECO:0000256" key="1">
    <source>
        <dbReference type="ARBA" id="ARBA00000695"/>
    </source>
</evidence>
<feature type="domain" description="AP2/ERF" evidence="19">
    <location>
        <begin position="492"/>
        <end position="600"/>
    </location>
</feature>
<keyword evidence="7" id="KW-0964">Secreted</keyword>
<dbReference type="CDD" id="cd00018">
    <property type="entry name" value="AP2"/>
    <property type="match status" value="1"/>
</dbReference>
<dbReference type="EMBL" id="JAATIQ010000579">
    <property type="protein sequence ID" value="KAF4350936.1"/>
    <property type="molecule type" value="Genomic_DNA"/>
</dbReference>
<protein>
    <recommendedName>
        <fullName evidence="6 17">Pectate lyase</fullName>
        <ecNumber evidence="6 17">4.2.2.2</ecNumber>
    </recommendedName>
</protein>
<evidence type="ECO:0000256" key="7">
    <source>
        <dbReference type="ARBA" id="ARBA00022512"/>
    </source>
</evidence>
<dbReference type="Gene3D" id="2.160.20.10">
    <property type="entry name" value="Single-stranded right-handed beta-helix, Pectin lyase-like"/>
    <property type="match status" value="1"/>
</dbReference>
<evidence type="ECO:0000256" key="18">
    <source>
        <dbReference type="SAM" id="MobiDB-lite"/>
    </source>
</evidence>
<evidence type="ECO:0000256" key="10">
    <source>
        <dbReference type="ARBA" id="ARBA00022837"/>
    </source>
</evidence>
<evidence type="ECO:0000259" key="19">
    <source>
        <dbReference type="PROSITE" id="PS51032"/>
    </source>
</evidence>
<comment type="pathway">
    <text evidence="4 17">Glycan metabolism; pectin degradation; 2-dehydro-3-deoxy-D-gluconate from pectin: step 2/5.</text>
</comment>
<evidence type="ECO:0000256" key="3">
    <source>
        <dbReference type="ARBA" id="ARBA00004191"/>
    </source>
</evidence>
<dbReference type="InterPro" id="IPR045032">
    <property type="entry name" value="PEL"/>
</dbReference>
<dbReference type="GO" id="GO:0003677">
    <property type="term" value="F:DNA binding"/>
    <property type="evidence" value="ECO:0007669"/>
    <property type="project" value="UniProtKB-KW"/>
</dbReference>
<comment type="catalytic activity">
    <reaction evidence="1 17">
        <text>Eliminative cleavage of (1-&gt;4)-alpha-D-galacturonan to give oligosaccharides with 4-deoxy-alpha-D-galact-4-enuronosyl groups at their non-reducing ends.</text>
        <dbReference type="EC" id="4.2.2.2"/>
    </reaction>
</comment>
<dbReference type="GO" id="GO:0003700">
    <property type="term" value="F:DNA-binding transcription factor activity"/>
    <property type="evidence" value="ECO:0007669"/>
    <property type="project" value="InterPro"/>
</dbReference>
<evidence type="ECO:0000256" key="16">
    <source>
        <dbReference type="ARBA" id="ARBA00023242"/>
    </source>
</evidence>
<feature type="region of interest" description="Disordered" evidence="18">
    <location>
        <begin position="461"/>
        <end position="491"/>
    </location>
</feature>
<evidence type="ECO:0000256" key="9">
    <source>
        <dbReference type="ARBA" id="ARBA00022729"/>
    </source>
</evidence>
<dbReference type="InterPro" id="IPR007524">
    <property type="entry name" value="Pec_lyase_N"/>
</dbReference>
<evidence type="ECO:0000313" key="21">
    <source>
        <dbReference type="Proteomes" id="UP000583929"/>
    </source>
</evidence>
<dbReference type="PRINTS" id="PR00367">
    <property type="entry name" value="ETHRSPELEMNT"/>
</dbReference>
<sequence length="748" mass="84566">MVSATTKLGFIFLISFLVLIPTLLAHIGGYDEEWQKRAEESKKAALEAYEPNPEQVTENLNYEVNKLTEGSNSTRRELKKYFGPCLATNPIDRCWRCKKHWANNRKRLAKCVLGFGRKTTGGKRGSYYIVTDPSDNDVQSPKPGTLRHAVIQKKPLWIFFARSMIIRLSQELLITSDKTIDGRGANVHIAYGAGITIQFAQNVIIHGLRIHDIVSSNGGLIRDSVDHIGLRTVADGDGISIFGSTNIWLDHISMYRCQDGLIDVIQGSTAITISNCHFTHHNDVMLFGASDSFEGDKIMQVTVAFNHFGRGLVQRMPRCRWGFFHVVNNDYTHWLMYAIGGSSHPTIISQGNRFIAPPNTAAKQVTKRDYASESEWRSWTWRSEGDLMMNGAFFVQSGNPSKKRPFGRLKERGARFGLHKIFKTEDNQNSTRRRRVSMAADSEAQAALRCVKRRKRDIPTDQVISCDDNKQGTQADDQAPPATTTTVKRSSKYRGVSRHRWTGRYEAHLWDKLSWNVTQKKKGKQDYEKEIEIMVTVTKEEYLATLRRHHHNGRWEARIGRVFGNKYLYLGTYSTQEEAARAYDIAAIEYRGINAVTNFDLSTYIRWLKPEAATNPVSGCESLPEVITEPQTLQSTANYNTPTDQDYMKSNNDYLNKYSLTPPKQQLVCQTKSPLIGSSMTRSKSSPSALGLLLQSSMFRELVEKNSNVSEYETDGDEPKNQLQGGCSSDDDEYGGFFFGGISDIPFK</sequence>
<dbReference type="Pfam" id="PF04431">
    <property type="entry name" value="Pec_lyase_N"/>
    <property type="match status" value="1"/>
</dbReference>
<accession>A0A7J6DXY9</accession>
<organism evidence="20 21">
    <name type="scientific">Cannabis sativa</name>
    <name type="common">Hemp</name>
    <name type="synonym">Marijuana</name>
    <dbReference type="NCBI Taxonomy" id="3483"/>
    <lineage>
        <taxon>Eukaryota</taxon>
        <taxon>Viridiplantae</taxon>
        <taxon>Streptophyta</taxon>
        <taxon>Embryophyta</taxon>
        <taxon>Tracheophyta</taxon>
        <taxon>Spermatophyta</taxon>
        <taxon>Magnoliopsida</taxon>
        <taxon>eudicotyledons</taxon>
        <taxon>Gunneridae</taxon>
        <taxon>Pentapetalae</taxon>
        <taxon>rosids</taxon>
        <taxon>fabids</taxon>
        <taxon>Rosales</taxon>
        <taxon>Cannabaceae</taxon>
        <taxon>Cannabis</taxon>
    </lineage>
</organism>
<dbReference type="PROSITE" id="PS51032">
    <property type="entry name" value="AP2_ERF"/>
    <property type="match status" value="1"/>
</dbReference>
<keyword evidence="9 17" id="KW-0732">Signal</keyword>
<comment type="caution">
    <text evidence="20">The sequence shown here is derived from an EMBL/GenBank/DDBJ whole genome shotgun (WGS) entry which is preliminary data.</text>
</comment>
<keyword evidence="10 17" id="KW-0106">Calcium</keyword>
<keyword evidence="21" id="KW-1185">Reference proteome</keyword>
<dbReference type="PANTHER" id="PTHR31683:SF184">
    <property type="entry name" value="PECTATE LYASE"/>
    <property type="match status" value="1"/>
</dbReference>
<dbReference type="GO" id="GO:0046872">
    <property type="term" value="F:metal ion binding"/>
    <property type="evidence" value="ECO:0007669"/>
    <property type="project" value="UniProtKB-KW"/>
</dbReference>
<dbReference type="GO" id="GO:0005634">
    <property type="term" value="C:nucleus"/>
    <property type="evidence" value="ECO:0007669"/>
    <property type="project" value="UniProtKB-SubCell"/>
</dbReference>
<keyword evidence="12" id="KW-0238">DNA-binding</keyword>
<keyword evidence="7" id="KW-0134">Cell wall</keyword>
<evidence type="ECO:0000256" key="13">
    <source>
        <dbReference type="ARBA" id="ARBA00023163"/>
    </source>
</evidence>
<dbReference type="InterPro" id="IPR002022">
    <property type="entry name" value="Pec_lyase"/>
</dbReference>
<reference evidence="20 21" key="1">
    <citation type="journal article" date="2020" name="bioRxiv">
        <title>Sequence and annotation of 42 cannabis genomes reveals extensive copy number variation in cannabinoid synthesis and pathogen resistance genes.</title>
        <authorList>
            <person name="Mckernan K.J."/>
            <person name="Helbert Y."/>
            <person name="Kane L.T."/>
            <person name="Ebling H."/>
            <person name="Zhang L."/>
            <person name="Liu B."/>
            <person name="Eaton Z."/>
            <person name="Mclaughlin S."/>
            <person name="Kingan S."/>
            <person name="Baybayan P."/>
            <person name="Concepcion G."/>
            <person name="Jordan M."/>
            <person name="Riva A."/>
            <person name="Barbazuk W."/>
            <person name="Harkins T."/>
        </authorList>
    </citation>
    <scope>NUCLEOTIDE SEQUENCE [LARGE SCALE GENOMIC DNA]</scope>
    <source>
        <strain evidence="21">cv. Jamaican Lion 4</strain>
        <tissue evidence="20">Leaf</tissue>
    </source>
</reference>
<dbReference type="SUPFAM" id="SSF54171">
    <property type="entry name" value="DNA-binding domain"/>
    <property type="match status" value="1"/>
</dbReference>
<feature type="compositionally biased region" description="Low complexity" evidence="18">
    <location>
        <begin position="473"/>
        <end position="486"/>
    </location>
</feature>
<comment type="similarity">
    <text evidence="5 17">Belongs to the polysaccharide lyase 1 family.</text>
</comment>
<dbReference type="PRINTS" id="PR00807">
    <property type="entry name" value="AMBALLERGEN"/>
</dbReference>
<feature type="region of interest" description="Disordered" evidence="18">
    <location>
        <begin position="708"/>
        <end position="735"/>
    </location>
</feature>
<gene>
    <name evidence="20" type="ORF">G4B88_029102</name>
</gene>
<keyword evidence="13" id="KW-0804">Transcription</keyword>
<evidence type="ECO:0000313" key="20">
    <source>
        <dbReference type="EMBL" id="KAF4350936.1"/>
    </source>
</evidence>
<comment type="subcellular location">
    <subcellularLocation>
        <location evidence="2">Nucleus</location>
    </subcellularLocation>
    <subcellularLocation>
        <location evidence="3">Secreted</location>
        <location evidence="3">Cell wall</location>
    </subcellularLocation>
</comment>
<dbReference type="SUPFAM" id="SSF51126">
    <property type="entry name" value="Pectin lyase-like"/>
    <property type="match status" value="1"/>
</dbReference>
<evidence type="ECO:0000256" key="11">
    <source>
        <dbReference type="ARBA" id="ARBA00023015"/>
    </source>
</evidence>
<evidence type="ECO:0000256" key="4">
    <source>
        <dbReference type="ARBA" id="ARBA00005220"/>
    </source>
</evidence>
<evidence type="ECO:0000256" key="14">
    <source>
        <dbReference type="ARBA" id="ARBA00023180"/>
    </source>
</evidence>
<evidence type="ECO:0000256" key="12">
    <source>
        <dbReference type="ARBA" id="ARBA00023125"/>
    </source>
</evidence>
<comment type="cofactor">
    <cofactor evidence="17">
        <name>Ca(2+)</name>
        <dbReference type="ChEBI" id="CHEBI:29108"/>
    </cofactor>
    <text evidence="17">Binds 1 Ca(2+) ion. Required for its activity.</text>
</comment>
<evidence type="ECO:0000256" key="6">
    <source>
        <dbReference type="ARBA" id="ARBA00012272"/>
    </source>
</evidence>
<evidence type="ECO:0000256" key="17">
    <source>
        <dbReference type="RuleBase" id="RU361123"/>
    </source>
</evidence>
<dbReference type="Gene3D" id="3.30.730.10">
    <property type="entry name" value="AP2/ERF domain"/>
    <property type="match status" value="2"/>
</dbReference>
<dbReference type="InterPro" id="IPR012334">
    <property type="entry name" value="Pectin_lyas_fold"/>
</dbReference>
<evidence type="ECO:0000256" key="5">
    <source>
        <dbReference type="ARBA" id="ARBA00010980"/>
    </source>
</evidence>
<dbReference type="Proteomes" id="UP000583929">
    <property type="component" value="Unassembled WGS sequence"/>
</dbReference>
<keyword evidence="14" id="KW-0325">Glycoprotein</keyword>
<dbReference type="InterPro" id="IPR018082">
    <property type="entry name" value="AmbAllergen"/>
</dbReference>
<dbReference type="SMART" id="SM00380">
    <property type="entry name" value="AP2"/>
    <property type="match status" value="1"/>
</dbReference>